<evidence type="ECO:0000313" key="3">
    <source>
        <dbReference type="EMBL" id="MFC4247004.1"/>
    </source>
</evidence>
<evidence type="ECO:0000256" key="1">
    <source>
        <dbReference type="SAM" id="MobiDB-lite"/>
    </source>
</evidence>
<dbReference type="InterPro" id="IPR055548">
    <property type="entry name" value="DUF7124"/>
</dbReference>
<dbReference type="AlphaFoldDB" id="A0ABD5NYA1"/>
<evidence type="ECO:0000259" key="2">
    <source>
        <dbReference type="Pfam" id="PF23439"/>
    </source>
</evidence>
<protein>
    <recommendedName>
        <fullName evidence="2">DUF7124 domain-containing protein</fullName>
    </recommendedName>
</protein>
<feature type="compositionally biased region" description="Gly residues" evidence="1">
    <location>
        <begin position="120"/>
        <end position="129"/>
    </location>
</feature>
<dbReference type="Pfam" id="PF23439">
    <property type="entry name" value="DUF7124"/>
    <property type="match status" value="1"/>
</dbReference>
<evidence type="ECO:0000313" key="4">
    <source>
        <dbReference type="Proteomes" id="UP001595821"/>
    </source>
</evidence>
<dbReference type="RefSeq" id="WP_246971077.1">
    <property type="nucleotide sequence ID" value="NZ_CP095397.1"/>
</dbReference>
<gene>
    <name evidence="3" type="ORF">ACFOZ7_08325</name>
</gene>
<reference evidence="3 4" key="1">
    <citation type="journal article" date="2014" name="Int. J. Syst. Evol. Microbiol.">
        <title>Complete genome sequence of Corynebacterium casei LMG S-19264T (=DSM 44701T), isolated from a smear-ripened cheese.</title>
        <authorList>
            <consortium name="US DOE Joint Genome Institute (JGI-PGF)"/>
            <person name="Walter F."/>
            <person name="Albersmeier A."/>
            <person name="Kalinowski J."/>
            <person name="Ruckert C."/>
        </authorList>
    </citation>
    <scope>NUCLEOTIDE SEQUENCE [LARGE SCALE GENOMIC DNA]</scope>
    <source>
        <strain evidence="3 4">IBRC-M 10912</strain>
    </source>
</reference>
<name>A0ABD5NYA1_9EURY</name>
<proteinExistence type="predicted"/>
<accession>A0ABD5NYA1</accession>
<feature type="compositionally biased region" description="Basic and acidic residues" evidence="1">
    <location>
        <begin position="41"/>
        <end position="63"/>
    </location>
</feature>
<sequence>MTDSIDLDDLDVEDEEDEANYGDWIWRGEGDPADEPASPWADDRRSTDDVDPAGRADQDDRPEAGPTGERTSTPAVDDPANAEDAETATDSAGGANADRKAAPRVPRTSRGPVGIPKDAGGAGGTGGGSRTPSSGAKPDASGPHGGDADEMTMALTYDAIRGVEDPRYVIASAREWADWIGIVGEVSTPTIQKFQRDVGIDVDFFGGSATGPAERLADVDRRSMFYAERMVVVGPEDDAWIAKAADWEFVPLEEAAEKAGWELE</sequence>
<organism evidence="3 4">
    <name type="scientific">Natribaculum luteum</name>
    <dbReference type="NCBI Taxonomy" id="1586232"/>
    <lineage>
        <taxon>Archaea</taxon>
        <taxon>Methanobacteriati</taxon>
        <taxon>Methanobacteriota</taxon>
        <taxon>Stenosarchaea group</taxon>
        <taxon>Halobacteria</taxon>
        <taxon>Halobacteriales</taxon>
        <taxon>Natrialbaceae</taxon>
        <taxon>Natribaculum</taxon>
    </lineage>
</organism>
<feature type="compositionally biased region" description="Acidic residues" evidence="1">
    <location>
        <begin position="1"/>
        <end position="20"/>
    </location>
</feature>
<feature type="domain" description="DUF7124" evidence="2">
    <location>
        <begin position="151"/>
        <end position="263"/>
    </location>
</feature>
<dbReference type="GeneID" id="71852184"/>
<feature type="region of interest" description="Disordered" evidence="1">
    <location>
        <begin position="1"/>
        <end position="149"/>
    </location>
</feature>
<comment type="caution">
    <text evidence="3">The sequence shown here is derived from an EMBL/GenBank/DDBJ whole genome shotgun (WGS) entry which is preliminary data.</text>
</comment>
<dbReference type="EMBL" id="JBHSDJ010000024">
    <property type="protein sequence ID" value="MFC4247004.1"/>
    <property type="molecule type" value="Genomic_DNA"/>
</dbReference>
<dbReference type="Proteomes" id="UP001595821">
    <property type="component" value="Unassembled WGS sequence"/>
</dbReference>